<accession>Q7VRC1</accession>
<evidence type="ECO:0000256" key="3">
    <source>
        <dbReference type="ARBA" id="ARBA00022801"/>
    </source>
</evidence>
<dbReference type="InterPro" id="IPR045570">
    <property type="entry name" value="Metalloprtase-TldD/E_cen_dom"/>
</dbReference>
<evidence type="ECO:0000313" key="9">
    <source>
        <dbReference type="EMBL" id="CAD83368.1"/>
    </source>
</evidence>
<dbReference type="KEGG" id="bfl:Bfl297"/>
<dbReference type="InterPro" id="IPR035068">
    <property type="entry name" value="TldD/PmbA_N"/>
</dbReference>
<dbReference type="InterPro" id="IPR045569">
    <property type="entry name" value="Metalloprtase-TldD/E_C"/>
</dbReference>
<sequence>MNLECIYQQILIPNKLKLDDFRYLLEMTNYCKIDYSDVYCQLCFHENWILEDSIIKSGSYDITQGVGIRVIVGEQTGFSYTNQLTLDSLKLSMKNAISIVNNDNNLSLNSIQNNKYIFSPESKRSSVYPNVNPLSDMSNEEKIELLMRVDKIARSENSCVKTVQATLSGLYEQILITATDGTFAIDMRPLIRLSILVQVERDGRQEQGFSGGGCRSGYSYLLNNFIKEELCIDYWAKKSVQMGLYNLESVEAPAGTMPVILGPGWPGILIHEAVGHGLEADFNRKGSSVFSKKIGMQVASDLCTIVDDATWVGSRGSLAIDDEGTPGQYNILIQNGILKGYMQDKLNAKLMGSSSTGNGRRASYADLPIPRMTNTYMLPGEFTPEEIINSVDFGIYATNFGGGQVDITSGKFVFSASEAFLIEKGHITKSIKGVTLIGSGIEVMQSISMVGNDLKLDSGIGICVKNGQHIPVNVGQPTIKLNKITVGGIN</sequence>
<evidence type="ECO:0000259" key="8">
    <source>
        <dbReference type="Pfam" id="PF19290"/>
    </source>
</evidence>
<dbReference type="AlphaFoldDB" id="Q7VRC1"/>
<dbReference type="SUPFAM" id="SSF111283">
    <property type="entry name" value="Putative modulator of DNA gyrase, PmbA/TldD"/>
    <property type="match status" value="1"/>
</dbReference>
<dbReference type="STRING" id="203907.Bfl297"/>
<dbReference type="PIRSF" id="PIRSF004919">
    <property type="entry name" value="TldD"/>
    <property type="match status" value="1"/>
</dbReference>
<dbReference type="HOGENOM" id="CLU_026425_1_0_6"/>
<dbReference type="eggNOG" id="COG0312">
    <property type="taxonomic scope" value="Bacteria"/>
</dbReference>
<evidence type="ECO:0000259" key="6">
    <source>
        <dbReference type="Pfam" id="PF01523"/>
    </source>
</evidence>
<organism evidence="9 10">
    <name type="scientific">Blochmanniella floridana</name>
    <dbReference type="NCBI Taxonomy" id="203907"/>
    <lineage>
        <taxon>Bacteria</taxon>
        <taxon>Pseudomonadati</taxon>
        <taxon>Pseudomonadota</taxon>
        <taxon>Gammaproteobacteria</taxon>
        <taxon>Enterobacterales</taxon>
        <taxon>Enterobacteriaceae</taxon>
        <taxon>ant endosymbionts</taxon>
        <taxon>Candidatus Blochmanniella</taxon>
    </lineage>
</organism>
<reference evidence="9 10" key="1">
    <citation type="journal article" date="2003" name="Proc. Natl. Acad. Sci. U.S.A.">
        <title>The genome sequence of Blochmannia floridanus: comparative analysis of reduced genomes.</title>
        <authorList>
            <person name="Gil R."/>
            <person name="Silva F.J."/>
            <person name="Zientz E."/>
            <person name="Delmotte F."/>
            <person name="Gonzalez-Candelas F."/>
            <person name="Latorre A."/>
            <person name="Rausell C."/>
            <person name="Kramerbeek J."/>
            <person name="Gadau J."/>
            <person name="Hoelldobler B."/>
            <person name="van Ham R.C.H.J."/>
            <person name="Gross R."/>
            <person name="Moya A."/>
        </authorList>
    </citation>
    <scope>NUCLEOTIDE SEQUENCE [LARGE SCALE GENOMIC DNA]</scope>
</reference>
<name>Q7VRC1_BLOFL</name>
<dbReference type="InterPro" id="IPR036059">
    <property type="entry name" value="TldD/PmbA_sf"/>
</dbReference>
<feature type="domain" description="Metalloprotease TldD/E N-terminal" evidence="6">
    <location>
        <begin position="37"/>
        <end position="99"/>
    </location>
</feature>
<dbReference type="Gene3D" id="3.30.2290.10">
    <property type="entry name" value="PmbA/TldD superfamily"/>
    <property type="match status" value="1"/>
</dbReference>
<keyword evidence="3" id="KW-0378">Hydrolase</keyword>
<proteinExistence type="inferred from homology"/>
<dbReference type="EMBL" id="BX248583">
    <property type="protein sequence ID" value="CAD83368.1"/>
    <property type="molecule type" value="Genomic_DNA"/>
</dbReference>
<dbReference type="InterPro" id="IPR025502">
    <property type="entry name" value="TldD"/>
</dbReference>
<evidence type="ECO:0000313" key="10">
    <source>
        <dbReference type="Proteomes" id="UP000002192"/>
    </source>
</evidence>
<dbReference type="PANTHER" id="PTHR30624:SF4">
    <property type="entry name" value="METALLOPROTEASE TLDD"/>
    <property type="match status" value="1"/>
</dbReference>
<feature type="domain" description="Metalloprotease TldD/E C-terminal" evidence="7">
    <location>
        <begin position="255"/>
        <end position="488"/>
    </location>
</feature>
<evidence type="ECO:0000259" key="7">
    <source>
        <dbReference type="Pfam" id="PF19289"/>
    </source>
</evidence>
<dbReference type="InterPro" id="IPR002510">
    <property type="entry name" value="Metalloprtase-TldD/E_N"/>
</dbReference>
<comment type="function">
    <text evidence="5">Metalloprotease involved in CcdA degradation. Suppresses the inhibitory activity of the carbon storage regulator (CsrA).</text>
</comment>
<dbReference type="GO" id="GO:0008237">
    <property type="term" value="F:metallopeptidase activity"/>
    <property type="evidence" value="ECO:0007669"/>
    <property type="project" value="UniProtKB-KW"/>
</dbReference>
<dbReference type="Proteomes" id="UP000002192">
    <property type="component" value="Chromosome"/>
</dbReference>
<evidence type="ECO:0000256" key="5">
    <source>
        <dbReference type="ARBA" id="ARBA00025682"/>
    </source>
</evidence>
<evidence type="ECO:0000256" key="1">
    <source>
        <dbReference type="ARBA" id="ARBA00005836"/>
    </source>
</evidence>
<dbReference type="PANTHER" id="PTHR30624">
    <property type="entry name" value="UNCHARACTERIZED PROTEIN TLDD AND PMBA"/>
    <property type="match status" value="1"/>
</dbReference>
<dbReference type="GO" id="GO:0005829">
    <property type="term" value="C:cytosol"/>
    <property type="evidence" value="ECO:0007669"/>
    <property type="project" value="TreeGrafter"/>
</dbReference>
<keyword evidence="10" id="KW-1185">Reference proteome</keyword>
<dbReference type="Pfam" id="PF19290">
    <property type="entry name" value="PmbA_TldD_2nd"/>
    <property type="match status" value="1"/>
</dbReference>
<dbReference type="OrthoDB" id="9803213at2"/>
<dbReference type="InterPro" id="IPR051463">
    <property type="entry name" value="Peptidase_U62_metallo"/>
</dbReference>
<dbReference type="GO" id="GO:0006508">
    <property type="term" value="P:proteolysis"/>
    <property type="evidence" value="ECO:0007669"/>
    <property type="project" value="UniProtKB-KW"/>
</dbReference>
<keyword evidence="4" id="KW-0482">Metalloprotease</keyword>
<feature type="domain" description="Metalloprotease TldD/E central" evidence="8">
    <location>
        <begin position="133"/>
        <end position="229"/>
    </location>
</feature>
<comment type="similarity">
    <text evidence="1">Belongs to the peptidase U62 family.</text>
</comment>
<evidence type="ECO:0000256" key="4">
    <source>
        <dbReference type="ARBA" id="ARBA00023049"/>
    </source>
</evidence>
<keyword evidence="2" id="KW-0645">Protease</keyword>
<dbReference type="Pfam" id="PF01523">
    <property type="entry name" value="PmbA_TldD_1st"/>
    <property type="match status" value="1"/>
</dbReference>
<gene>
    <name evidence="9" type="primary">tldD</name>
    <name evidence="9" type="ordered locus">Bfl297</name>
</gene>
<dbReference type="NCBIfam" id="NF008006">
    <property type="entry name" value="PRK10735.1"/>
    <property type="match status" value="1"/>
</dbReference>
<protein>
    <submittedName>
        <fullName evidence="9">TldD protein</fullName>
    </submittedName>
</protein>
<evidence type="ECO:0000256" key="2">
    <source>
        <dbReference type="ARBA" id="ARBA00022670"/>
    </source>
</evidence>
<dbReference type="Pfam" id="PF19289">
    <property type="entry name" value="PmbA_TldD_3rd"/>
    <property type="match status" value="1"/>
</dbReference>